<gene>
    <name evidence="1" type="ORF">GCM10007925_03300</name>
</gene>
<proteinExistence type="predicted"/>
<dbReference type="InterPro" id="IPR027268">
    <property type="entry name" value="Peptidase_M4/M1_CTD_sf"/>
</dbReference>
<reference evidence="2" key="1">
    <citation type="journal article" date="2019" name="Int. J. Syst. Evol. Microbiol.">
        <title>The Global Catalogue of Microorganisms (GCM) 10K type strain sequencing project: providing services to taxonomists for standard genome sequencing and annotation.</title>
        <authorList>
            <consortium name="The Broad Institute Genomics Platform"/>
            <consortium name="The Broad Institute Genome Sequencing Center for Infectious Disease"/>
            <person name="Wu L."/>
            <person name="Ma J."/>
        </authorList>
    </citation>
    <scope>NUCLEOTIDE SEQUENCE [LARGE SCALE GENOMIC DNA]</scope>
    <source>
        <strain evidence="2">NBRC 102146</strain>
    </source>
</reference>
<sequence length="465" mass="49572">MMLAAAVAMAAASIPGVPGRQRAASEVTVRRDGQRWTADYRLGGRSPVWLFVKSVLPRERRTSWRLGSVKVLTPGVRIERLGNYDALVATSGTVPARVRLQFTPFSEDIEAGYDAALTFSDGSVALYGDQFWITPAKSVAEVRALGPSEDGPDGQSFRTRMNFIDRAGPVLVHGRRVARAEMDDGATYVVFGPATPVVGPAMTTLMDPAVPAWISGYLNGEMPKVLGRYQRELGPSPVGQPTLMVTWGGTLPNQPDQASLSGSVLPGLVVMTFAGARLQQPSDKAAQYARWFVSHEAAHFWLGQAVSYSTPAESWITEGGAELLAFRATAAADPKFDVRKRLAEARAECAPFLRNGGVASAYRRAADFRAYYACGALIALAAEKANGGDFPAFVRGLIAGPGADGEVTRAEWLAELDRVSGNGRSSAAVGDLLDRAHLDPEAALDRFAVETGITALFTPAAGTRT</sequence>
<protein>
    <recommendedName>
        <fullName evidence="3">Peptidase M1 membrane alanine aminopeptidase domain-containing protein</fullName>
    </recommendedName>
</protein>
<dbReference type="EMBL" id="BSOO01000002">
    <property type="protein sequence ID" value="GLR46619.1"/>
    <property type="molecule type" value="Genomic_DNA"/>
</dbReference>
<evidence type="ECO:0000313" key="2">
    <source>
        <dbReference type="Proteomes" id="UP001156703"/>
    </source>
</evidence>
<organism evidence="1 2">
    <name type="scientific">Sphingomonas astaxanthinifaciens DSM 22298</name>
    <dbReference type="NCBI Taxonomy" id="1123267"/>
    <lineage>
        <taxon>Bacteria</taxon>
        <taxon>Pseudomonadati</taxon>
        <taxon>Pseudomonadota</taxon>
        <taxon>Alphaproteobacteria</taxon>
        <taxon>Sphingomonadales</taxon>
        <taxon>Sphingomonadaceae</taxon>
        <taxon>Sphingomonas</taxon>
    </lineage>
</organism>
<keyword evidence="2" id="KW-1185">Reference proteome</keyword>
<comment type="caution">
    <text evidence="1">The sequence shown here is derived from an EMBL/GenBank/DDBJ whole genome shotgun (WGS) entry which is preliminary data.</text>
</comment>
<name>A0ABQ5Z1I4_9SPHN</name>
<accession>A0ABQ5Z1I4</accession>
<evidence type="ECO:0008006" key="3">
    <source>
        <dbReference type="Google" id="ProtNLM"/>
    </source>
</evidence>
<dbReference type="Gene3D" id="1.10.390.10">
    <property type="entry name" value="Neutral Protease Domain 2"/>
    <property type="match status" value="1"/>
</dbReference>
<dbReference type="SUPFAM" id="SSF55486">
    <property type="entry name" value="Metalloproteases ('zincins'), catalytic domain"/>
    <property type="match status" value="1"/>
</dbReference>
<evidence type="ECO:0000313" key="1">
    <source>
        <dbReference type="EMBL" id="GLR46619.1"/>
    </source>
</evidence>
<dbReference type="RefSeq" id="WP_051676632.1">
    <property type="nucleotide sequence ID" value="NZ_BSOO01000002.1"/>
</dbReference>
<dbReference type="Proteomes" id="UP001156703">
    <property type="component" value="Unassembled WGS sequence"/>
</dbReference>